<dbReference type="RefSeq" id="WP_043063833.1">
    <property type="nucleotide sequence ID" value="NZ_BJOA01000082.1"/>
</dbReference>
<organism evidence="2 4">
    <name type="scientific">Aneurinibacillus migulanus</name>
    <name type="common">Bacillus migulanus</name>
    <dbReference type="NCBI Taxonomy" id="47500"/>
    <lineage>
        <taxon>Bacteria</taxon>
        <taxon>Bacillati</taxon>
        <taxon>Bacillota</taxon>
        <taxon>Bacilli</taxon>
        <taxon>Bacillales</taxon>
        <taxon>Paenibacillaceae</taxon>
        <taxon>Aneurinibacillus group</taxon>
        <taxon>Aneurinibacillus</taxon>
    </lineage>
</organism>
<dbReference type="GeneID" id="42303730"/>
<dbReference type="PATRIC" id="fig|47500.8.peg.1232"/>
<dbReference type="EMBL" id="FNED01000005">
    <property type="protein sequence ID" value="SDI57278.1"/>
    <property type="molecule type" value="Genomic_DNA"/>
</dbReference>
<dbReference type="AlphaFoldDB" id="A0A0D1WK60"/>
<dbReference type="STRING" id="47500.AF333_00675"/>
<accession>A0A0D1WK60</accession>
<evidence type="ECO:0000313" key="2">
    <source>
        <dbReference type="EMBL" id="KON99285.1"/>
    </source>
</evidence>
<proteinExistence type="predicted"/>
<feature type="region of interest" description="Disordered" evidence="1">
    <location>
        <begin position="141"/>
        <end position="173"/>
    </location>
</feature>
<gene>
    <name evidence="2" type="ORF">AF333_00675</name>
    <name evidence="3" type="ORF">SAMN04487909_105150</name>
</gene>
<sequence length="188" mass="21682">MEDSYDLKSFIGRNTRIGWKGATSGAGRLLDATSDYLVIHEAKGGVIYYRRHHIHSMSMDSRDTSDLEGELAKAIPEYVKKDSFDKIIEGLQYCWVQINRGGEEQVEGVLGDIFPDYVLLIAHDEMVVIFKHSIRSISMGVKKAEKEPEKKEPEKKEQEKKEQERTENKSKKDGWQYWKGSRYFKAGM</sequence>
<feature type="compositionally biased region" description="Basic and acidic residues" evidence="1">
    <location>
        <begin position="142"/>
        <end position="173"/>
    </location>
</feature>
<evidence type="ECO:0008006" key="6">
    <source>
        <dbReference type="Google" id="ProtNLM"/>
    </source>
</evidence>
<dbReference type="Proteomes" id="UP000182836">
    <property type="component" value="Unassembled WGS sequence"/>
</dbReference>
<protein>
    <recommendedName>
        <fullName evidence="6">Spore coat protein B</fullName>
    </recommendedName>
</protein>
<dbReference type="Proteomes" id="UP000037269">
    <property type="component" value="Unassembled WGS sequence"/>
</dbReference>
<reference evidence="3 5" key="2">
    <citation type="submission" date="2016-10" db="EMBL/GenBank/DDBJ databases">
        <authorList>
            <person name="de Groot N.N."/>
        </authorList>
    </citation>
    <scope>NUCLEOTIDE SEQUENCE [LARGE SCALE GENOMIC DNA]</scope>
    <source>
        <strain evidence="3 5">DSM 2895</strain>
    </source>
</reference>
<dbReference type="EMBL" id="LGUG01000002">
    <property type="protein sequence ID" value="KON99285.1"/>
    <property type="molecule type" value="Genomic_DNA"/>
</dbReference>
<keyword evidence="4" id="KW-1185">Reference proteome</keyword>
<name>A0A0D1WK60_ANEMI</name>
<evidence type="ECO:0000256" key="1">
    <source>
        <dbReference type="SAM" id="MobiDB-lite"/>
    </source>
</evidence>
<evidence type="ECO:0000313" key="5">
    <source>
        <dbReference type="Proteomes" id="UP000182836"/>
    </source>
</evidence>
<evidence type="ECO:0000313" key="4">
    <source>
        <dbReference type="Proteomes" id="UP000037269"/>
    </source>
</evidence>
<dbReference type="OrthoDB" id="2452727at2"/>
<reference evidence="2 4" key="1">
    <citation type="submission" date="2015-07" db="EMBL/GenBank/DDBJ databases">
        <title>Fjat-14205 dsm 2895.</title>
        <authorList>
            <person name="Liu B."/>
            <person name="Wang J."/>
            <person name="Zhu Y."/>
            <person name="Liu G."/>
            <person name="Chen Q."/>
            <person name="Chen Z."/>
            <person name="Lan J."/>
            <person name="Che J."/>
            <person name="Ge C."/>
            <person name="Shi H."/>
            <person name="Pan Z."/>
            <person name="Liu X."/>
        </authorList>
    </citation>
    <scope>NUCLEOTIDE SEQUENCE [LARGE SCALE GENOMIC DNA]</scope>
    <source>
        <strain evidence="2 4">DSM 2895</strain>
    </source>
</reference>
<evidence type="ECO:0000313" key="3">
    <source>
        <dbReference type="EMBL" id="SDI57278.1"/>
    </source>
</evidence>